<comment type="caution">
    <text evidence="1">The sequence shown here is derived from an EMBL/GenBank/DDBJ whole genome shotgun (WGS) entry which is preliminary data.</text>
</comment>
<evidence type="ECO:0000313" key="2">
    <source>
        <dbReference type="Proteomes" id="UP000720189"/>
    </source>
</evidence>
<dbReference type="RefSeq" id="XP_046051783.1">
    <property type="nucleotide sequence ID" value="XM_046192211.1"/>
</dbReference>
<gene>
    <name evidence="1" type="ORF">BKA55DRAFT_562024</name>
</gene>
<evidence type="ECO:0000313" key="1">
    <source>
        <dbReference type="EMBL" id="KAH7259075.1"/>
    </source>
</evidence>
<sequence>MYIRSCGAATHVNTATDAQRPSMVDRIPENIPSTQKRFCHSFTSSLDNIPVTNKNAQSNNVLTRFLSPESTPLIGCPPSKEA</sequence>
<dbReference type="AlphaFoldDB" id="A0A9P9HK59"/>
<keyword evidence="2" id="KW-1185">Reference proteome</keyword>
<proteinExistence type="predicted"/>
<dbReference type="EMBL" id="JAGMUX010000005">
    <property type="protein sequence ID" value="KAH7259075.1"/>
    <property type="molecule type" value="Genomic_DNA"/>
</dbReference>
<reference evidence="1" key="1">
    <citation type="journal article" date="2021" name="Nat. Commun.">
        <title>Genetic determinants of endophytism in the Arabidopsis root mycobiome.</title>
        <authorList>
            <person name="Mesny F."/>
            <person name="Miyauchi S."/>
            <person name="Thiergart T."/>
            <person name="Pickel B."/>
            <person name="Atanasova L."/>
            <person name="Karlsson M."/>
            <person name="Huettel B."/>
            <person name="Barry K.W."/>
            <person name="Haridas S."/>
            <person name="Chen C."/>
            <person name="Bauer D."/>
            <person name="Andreopoulos W."/>
            <person name="Pangilinan J."/>
            <person name="LaButti K."/>
            <person name="Riley R."/>
            <person name="Lipzen A."/>
            <person name="Clum A."/>
            <person name="Drula E."/>
            <person name="Henrissat B."/>
            <person name="Kohler A."/>
            <person name="Grigoriev I.V."/>
            <person name="Martin F.M."/>
            <person name="Hacquard S."/>
        </authorList>
    </citation>
    <scope>NUCLEOTIDE SEQUENCE</scope>
    <source>
        <strain evidence="1">MPI-CAGE-AT-0023</strain>
    </source>
</reference>
<accession>A0A9P9HK59</accession>
<dbReference type="GeneID" id="70222165"/>
<name>A0A9P9HK59_FUSRE</name>
<protein>
    <submittedName>
        <fullName evidence="1">Uncharacterized protein</fullName>
    </submittedName>
</protein>
<organism evidence="1 2">
    <name type="scientific">Fusarium redolens</name>
    <dbReference type="NCBI Taxonomy" id="48865"/>
    <lineage>
        <taxon>Eukaryota</taxon>
        <taxon>Fungi</taxon>
        <taxon>Dikarya</taxon>
        <taxon>Ascomycota</taxon>
        <taxon>Pezizomycotina</taxon>
        <taxon>Sordariomycetes</taxon>
        <taxon>Hypocreomycetidae</taxon>
        <taxon>Hypocreales</taxon>
        <taxon>Nectriaceae</taxon>
        <taxon>Fusarium</taxon>
        <taxon>Fusarium redolens species complex</taxon>
    </lineage>
</organism>
<dbReference type="Proteomes" id="UP000720189">
    <property type="component" value="Unassembled WGS sequence"/>
</dbReference>